<dbReference type="RefSeq" id="WP_224454449.1">
    <property type="nucleotide sequence ID" value="NZ_BAAAGG010000022.1"/>
</dbReference>
<reference evidence="2" key="1">
    <citation type="journal article" date="2019" name="Int. J. Syst. Evol. Microbiol.">
        <title>The Global Catalogue of Microorganisms (GCM) 10K type strain sequencing project: providing services to taxonomists for standard genome sequencing and annotation.</title>
        <authorList>
            <consortium name="The Broad Institute Genomics Platform"/>
            <consortium name="The Broad Institute Genome Sequencing Center for Infectious Disease"/>
            <person name="Wu L."/>
            <person name="Ma J."/>
        </authorList>
    </citation>
    <scope>NUCLEOTIDE SEQUENCE [LARGE SCALE GENOMIC DNA]</scope>
    <source>
        <strain evidence="2">JCM 16231</strain>
    </source>
</reference>
<gene>
    <name evidence="1" type="ORF">GCM10009433_22580</name>
</gene>
<sequence>MASKKQLKKDLNDRFGEIIDGALINQEASSEDFKEKTEELVDDVISEFDQFVEQINKKDIEDRGKHLKSVKESINNKADEFIKRLNNF</sequence>
<evidence type="ECO:0000313" key="1">
    <source>
        <dbReference type="EMBL" id="GAA0762348.1"/>
    </source>
</evidence>
<proteinExistence type="predicted"/>
<comment type="caution">
    <text evidence="1">The sequence shown here is derived from an EMBL/GenBank/DDBJ whole genome shotgun (WGS) entry which is preliminary data.</text>
</comment>
<protein>
    <submittedName>
        <fullName evidence="1">Uncharacterized protein</fullName>
    </submittedName>
</protein>
<dbReference type="Proteomes" id="UP001500185">
    <property type="component" value="Unassembled WGS sequence"/>
</dbReference>
<accession>A0ABP3VQ23</accession>
<dbReference type="EMBL" id="BAAAGG010000022">
    <property type="protein sequence ID" value="GAA0762348.1"/>
    <property type="molecule type" value="Genomic_DNA"/>
</dbReference>
<organism evidence="1 2">
    <name type="scientific">Psychroflexus lacisalsi</name>
    <dbReference type="NCBI Taxonomy" id="503928"/>
    <lineage>
        <taxon>Bacteria</taxon>
        <taxon>Pseudomonadati</taxon>
        <taxon>Bacteroidota</taxon>
        <taxon>Flavobacteriia</taxon>
        <taxon>Flavobacteriales</taxon>
        <taxon>Flavobacteriaceae</taxon>
        <taxon>Psychroflexus</taxon>
    </lineage>
</organism>
<evidence type="ECO:0000313" key="2">
    <source>
        <dbReference type="Proteomes" id="UP001500185"/>
    </source>
</evidence>
<name>A0ABP3VQ23_9FLAO</name>
<keyword evidence="2" id="KW-1185">Reference proteome</keyword>